<feature type="region of interest" description="Disordered" evidence="1">
    <location>
        <begin position="35"/>
        <end position="60"/>
    </location>
</feature>
<keyword evidence="2" id="KW-0472">Membrane</keyword>
<feature type="transmembrane region" description="Helical" evidence="2">
    <location>
        <begin position="188"/>
        <end position="208"/>
    </location>
</feature>
<accession>A0A450T5Q0</accession>
<organism evidence="3">
    <name type="scientific">Candidatus Kentrum sp. FW</name>
    <dbReference type="NCBI Taxonomy" id="2126338"/>
    <lineage>
        <taxon>Bacteria</taxon>
        <taxon>Pseudomonadati</taxon>
        <taxon>Pseudomonadota</taxon>
        <taxon>Gammaproteobacteria</taxon>
        <taxon>Candidatus Kentrum</taxon>
    </lineage>
</organism>
<reference evidence="3" key="1">
    <citation type="submission" date="2019-02" db="EMBL/GenBank/DDBJ databases">
        <authorList>
            <person name="Gruber-Vodicka R. H."/>
            <person name="Seah K. B. B."/>
        </authorList>
    </citation>
    <scope>NUCLEOTIDE SEQUENCE</scope>
    <source>
        <strain evidence="3">BECK_BZ106</strain>
    </source>
</reference>
<evidence type="ECO:0000313" key="3">
    <source>
        <dbReference type="EMBL" id="VFJ61734.1"/>
    </source>
</evidence>
<keyword evidence="2" id="KW-0812">Transmembrane</keyword>
<evidence type="ECO:0000256" key="1">
    <source>
        <dbReference type="SAM" id="MobiDB-lite"/>
    </source>
</evidence>
<protein>
    <submittedName>
        <fullName evidence="3">Uncharacterized protein</fullName>
    </submittedName>
</protein>
<dbReference type="EMBL" id="CAADFD010000067">
    <property type="protein sequence ID" value="VFJ61734.1"/>
    <property type="molecule type" value="Genomic_DNA"/>
</dbReference>
<gene>
    <name evidence="3" type="ORF">BECKFW1821B_GA0114236_106718</name>
</gene>
<sequence length="442" mass="49915">MADTVFLLAEIASGVGGVATIYAYLRMRRALSGEGPTYVSPSPSPAPAESKRQEKHNDSERVGFVSWEARRRQIEIVVKDLFSTYRDESGTQPTYSLHELEILLSWKKADSKPLSPTICDRGLKALHREYLSKWAKGADAVKAKTRALESGNFRNKNYKLLDEFDAFPEMPSFEAITKRFELRSRAKNLFSGVLFIFCLGVSGLIGISAESIGVGIFAFFFLAFLLGAVLNELIEHMEATLSTPLWNWTEKLHGTGEDALSRRETFYPKSIYWHPYLPLIFVTKDHLHFNSWIWKKLDQPEGGEKPSRSAMRGGQCVFSQGWINNVSFSRKYALVESENKWNIKDNFTDHSVLIDSYGDVVAHISSYGEGAPRVFGIKKKMTHDSRGTRYRIEGPATECGERYFHASTLDAIDDYLSKQHEVKARLDVEVVRLGLEFGQAVA</sequence>
<feature type="compositionally biased region" description="Basic and acidic residues" evidence="1">
    <location>
        <begin position="49"/>
        <end position="60"/>
    </location>
</feature>
<dbReference type="AlphaFoldDB" id="A0A450T5Q0"/>
<feature type="transmembrane region" description="Helical" evidence="2">
    <location>
        <begin position="6"/>
        <end position="25"/>
    </location>
</feature>
<evidence type="ECO:0000256" key="2">
    <source>
        <dbReference type="SAM" id="Phobius"/>
    </source>
</evidence>
<proteinExistence type="predicted"/>
<name>A0A450T5Q0_9GAMM</name>
<feature type="transmembrane region" description="Helical" evidence="2">
    <location>
        <begin position="214"/>
        <end position="234"/>
    </location>
</feature>
<keyword evidence="2" id="KW-1133">Transmembrane helix</keyword>